<keyword evidence="3" id="KW-1185">Reference proteome</keyword>
<organism evidence="2 3">
    <name type="scientific">Coilia grayii</name>
    <name type="common">Gray's grenadier anchovy</name>
    <dbReference type="NCBI Taxonomy" id="363190"/>
    <lineage>
        <taxon>Eukaryota</taxon>
        <taxon>Metazoa</taxon>
        <taxon>Chordata</taxon>
        <taxon>Craniata</taxon>
        <taxon>Vertebrata</taxon>
        <taxon>Euteleostomi</taxon>
        <taxon>Actinopterygii</taxon>
        <taxon>Neopterygii</taxon>
        <taxon>Teleostei</taxon>
        <taxon>Clupei</taxon>
        <taxon>Clupeiformes</taxon>
        <taxon>Clupeoidei</taxon>
        <taxon>Engraulidae</taxon>
        <taxon>Coilinae</taxon>
        <taxon>Coilia</taxon>
    </lineage>
</organism>
<evidence type="ECO:0000313" key="3">
    <source>
        <dbReference type="Proteomes" id="UP001591681"/>
    </source>
</evidence>
<comment type="caution">
    <text evidence="2">The sequence shown here is derived from an EMBL/GenBank/DDBJ whole genome shotgun (WGS) entry which is preliminary data.</text>
</comment>
<name>A0ABD1JR23_9TELE</name>
<dbReference type="Pfam" id="PF10551">
    <property type="entry name" value="MULE"/>
    <property type="match status" value="1"/>
</dbReference>
<gene>
    <name evidence="2" type="ORF">ACEWY4_014010</name>
</gene>
<proteinExistence type="predicted"/>
<reference evidence="2 3" key="1">
    <citation type="submission" date="2024-09" db="EMBL/GenBank/DDBJ databases">
        <title>A chromosome-level genome assembly of Gray's grenadier anchovy, Coilia grayii.</title>
        <authorList>
            <person name="Fu Z."/>
        </authorList>
    </citation>
    <scope>NUCLEOTIDE SEQUENCE [LARGE SCALE GENOMIC DNA]</scope>
    <source>
        <strain evidence="2">G4</strain>
        <tissue evidence="2">Muscle</tissue>
    </source>
</reference>
<evidence type="ECO:0000259" key="1">
    <source>
        <dbReference type="Pfam" id="PF10551"/>
    </source>
</evidence>
<feature type="domain" description="MULE transposase" evidence="1">
    <location>
        <begin position="134"/>
        <end position="231"/>
    </location>
</feature>
<dbReference type="EMBL" id="JBHFQA010000012">
    <property type="protein sequence ID" value="KAL2089322.1"/>
    <property type="molecule type" value="Genomic_DNA"/>
</dbReference>
<evidence type="ECO:0000313" key="2">
    <source>
        <dbReference type="EMBL" id="KAL2089322.1"/>
    </source>
</evidence>
<dbReference type="PANTHER" id="PTHR47160:SF8">
    <property type="entry name" value="MULE TRANSPOSASE DOMAIN-CONTAINING PROTEIN"/>
    <property type="match status" value="1"/>
</dbReference>
<accession>A0ABD1JR23</accession>
<protein>
    <recommendedName>
        <fullName evidence="1">MULE transposase domain-containing protein</fullName>
    </recommendedName>
</protein>
<dbReference type="InterPro" id="IPR018289">
    <property type="entry name" value="MULE_transposase_dom"/>
</dbReference>
<dbReference type="PANTHER" id="PTHR47160">
    <property type="entry name" value="PUTATIVE-RELATED"/>
    <property type="match status" value="1"/>
</dbReference>
<dbReference type="Proteomes" id="UP001591681">
    <property type="component" value="Unassembled WGS sequence"/>
</dbReference>
<dbReference type="AlphaFoldDB" id="A0ABD1JR23"/>
<sequence length="404" mass="46973">MVDRADFRNIVTDDVRMEPAVPNAQRMEQRRQHQRLQGAPPGFLSVRSVMGRARAAVMPPVPAAIEDVLIEDQWAETWARDQFLLHQDNDWGIAVFATEAVAFFSVFCALCRSWPIGDVIVEANLLRLRSADTVYMDATFKSCPRPYSQIFTVLGDVHGFVVPVVHMLMSQRTIGHYREALRCIKDTTRRASGHTWRPQKVVCDFEQALVAAVETELPRARVCGCFFHFTQALWRRVQSLGLAPAFRDDRRLKEVIRKVMALGHLPLPVVGNNFELLAQHRRTRRAQRDHPELQDFLQYVGNTYVHRGAAFPPAMWNVFRRNMEQRTNNHVHHPSLWTFLRHLKDQQQLTEEKVEQADLGDAPPTRRRKWRELKARLQRLKGQYTTGRRNLSSYWWAVSRTNFF</sequence>